<dbReference type="GO" id="GO:0016887">
    <property type="term" value="F:ATP hydrolysis activity"/>
    <property type="evidence" value="ECO:0007669"/>
    <property type="project" value="InterPro"/>
</dbReference>
<evidence type="ECO:0000256" key="1">
    <source>
        <dbReference type="ARBA" id="ARBA00006235"/>
    </source>
</evidence>
<evidence type="ECO:0000256" key="2">
    <source>
        <dbReference type="SAM" id="Phobius"/>
    </source>
</evidence>
<reference evidence="5" key="2">
    <citation type="submission" date="2025-08" db="UniProtKB">
        <authorList>
            <consortium name="RefSeq"/>
        </authorList>
    </citation>
    <scope>IDENTIFICATION</scope>
    <source>
        <strain evidence="5">S238N-H82</strain>
        <tissue evidence="5">Testes</tissue>
    </source>
</reference>
<sequence>MAQILHPGASLGPGKNFLPAVERARRADEFPLPRPPAQFDAQNPLSSMTINDIEGRLRDLCHGANPRLLLGLAELNDQEPQSWIRLAHFLILRANELHREAGRLRRLYTLATDRPFLALAFFVGVFAVLVVASITVPDDYCGGHFKPDIQRLDKTIKRHLHGQPLVHDIVVRYVTDHVDTKSPERALVMSFHGPPGVGKSYVGGMIAESLFLDGLNSPCVRLSIATKHYPHHDSDIIKGYKDKLHRLIPEAIRSCPRTLFIFDETDKMPEGLIDAIKPYVQGDPVDGQNFNKAMFLFLSNTAAGTITDKFMELRKGGTDRKNFRIKQFENIVKQSADTADGTDKKMGMWHAALLKHSLVHVVPFLPLELKEVEMCIRDVMLDLGREAELTKEMWDKISDEISFLEKDGVKYSENGCRDVRSKTLLHLGN</sequence>
<dbReference type="KEGG" id="bfo:118420613"/>
<accession>A0A9J7LI37</accession>
<evidence type="ECO:0000313" key="4">
    <source>
        <dbReference type="Proteomes" id="UP000001554"/>
    </source>
</evidence>
<evidence type="ECO:0000259" key="3">
    <source>
        <dbReference type="Pfam" id="PF21376"/>
    </source>
</evidence>
<dbReference type="AlphaFoldDB" id="A0A9J7LI37"/>
<dbReference type="InterPro" id="IPR027417">
    <property type="entry name" value="P-loop_NTPase"/>
</dbReference>
<protein>
    <submittedName>
        <fullName evidence="5">Torsin-1A-like</fullName>
    </submittedName>
</protein>
<dbReference type="Pfam" id="PF21376">
    <property type="entry name" value="TOR1A_C"/>
    <property type="match status" value="1"/>
</dbReference>
<dbReference type="Gene3D" id="3.40.50.300">
    <property type="entry name" value="P-loop containing nucleotide triphosphate hydrolases"/>
    <property type="match status" value="1"/>
</dbReference>
<feature type="transmembrane region" description="Helical" evidence="2">
    <location>
        <begin position="116"/>
        <end position="136"/>
    </location>
</feature>
<dbReference type="GO" id="GO:0012505">
    <property type="term" value="C:endomembrane system"/>
    <property type="evidence" value="ECO:0007669"/>
    <property type="project" value="UniProtKB-ARBA"/>
</dbReference>
<gene>
    <name evidence="5" type="primary">LOC118420613</name>
</gene>
<dbReference type="OMA" id="SWIRLAH"/>
<keyword evidence="4" id="KW-1185">Reference proteome</keyword>
<dbReference type="PANTHER" id="PTHR10760:SF2">
    <property type="entry name" value="LD13476P-RELATED"/>
    <property type="match status" value="1"/>
</dbReference>
<comment type="similarity">
    <text evidence="1">Belongs to the ClpA/ClpB family. Torsin subfamily.</text>
</comment>
<dbReference type="GeneID" id="118420613"/>
<reference evidence="4" key="1">
    <citation type="journal article" date="2020" name="Nat. Ecol. Evol.">
        <title>Deeply conserved synteny resolves early events in vertebrate evolution.</title>
        <authorList>
            <person name="Simakov O."/>
            <person name="Marletaz F."/>
            <person name="Yue J.X."/>
            <person name="O'Connell B."/>
            <person name="Jenkins J."/>
            <person name="Brandt A."/>
            <person name="Calef R."/>
            <person name="Tung C.H."/>
            <person name="Huang T.K."/>
            <person name="Schmutz J."/>
            <person name="Satoh N."/>
            <person name="Yu J.K."/>
            <person name="Putnam N.H."/>
            <person name="Green R.E."/>
            <person name="Rokhsar D.S."/>
        </authorList>
    </citation>
    <scope>NUCLEOTIDE SEQUENCE [LARGE SCALE GENOMIC DNA]</scope>
    <source>
        <strain evidence="4">S238N-H82</strain>
    </source>
</reference>
<keyword evidence="2" id="KW-0472">Membrane</keyword>
<dbReference type="RefSeq" id="XP_035683351.1">
    <property type="nucleotide sequence ID" value="XM_035827458.1"/>
</dbReference>
<dbReference type="InterPro" id="IPR049337">
    <property type="entry name" value="TOR1A_C"/>
</dbReference>
<evidence type="ECO:0000313" key="5">
    <source>
        <dbReference type="RefSeq" id="XP_035683351.1"/>
    </source>
</evidence>
<proteinExistence type="inferred from homology"/>
<dbReference type="GO" id="GO:0005737">
    <property type="term" value="C:cytoplasm"/>
    <property type="evidence" value="ECO:0007669"/>
    <property type="project" value="UniProtKB-ARBA"/>
</dbReference>
<dbReference type="OrthoDB" id="8699127at2759"/>
<dbReference type="SUPFAM" id="SSF52540">
    <property type="entry name" value="P-loop containing nucleoside triphosphate hydrolases"/>
    <property type="match status" value="1"/>
</dbReference>
<dbReference type="Pfam" id="PF06309">
    <property type="entry name" value="Torsin"/>
    <property type="match status" value="1"/>
</dbReference>
<organism evidence="4 5">
    <name type="scientific">Branchiostoma floridae</name>
    <name type="common">Florida lancelet</name>
    <name type="synonym">Amphioxus</name>
    <dbReference type="NCBI Taxonomy" id="7739"/>
    <lineage>
        <taxon>Eukaryota</taxon>
        <taxon>Metazoa</taxon>
        <taxon>Chordata</taxon>
        <taxon>Cephalochordata</taxon>
        <taxon>Leptocardii</taxon>
        <taxon>Amphioxiformes</taxon>
        <taxon>Branchiostomatidae</taxon>
        <taxon>Branchiostoma</taxon>
    </lineage>
</organism>
<dbReference type="PANTHER" id="PTHR10760">
    <property type="entry name" value="TORSIN"/>
    <property type="match status" value="1"/>
</dbReference>
<keyword evidence="2" id="KW-1133">Transmembrane helix</keyword>
<keyword evidence="2" id="KW-0812">Transmembrane</keyword>
<dbReference type="FunFam" id="3.40.50.300:FF:002370">
    <property type="entry name" value="Torsin family 3, member A"/>
    <property type="match status" value="1"/>
</dbReference>
<dbReference type="GO" id="GO:0005524">
    <property type="term" value="F:ATP binding"/>
    <property type="evidence" value="ECO:0007669"/>
    <property type="project" value="InterPro"/>
</dbReference>
<feature type="domain" description="Torsin-1A C-terminal" evidence="3">
    <location>
        <begin position="367"/>
        <end position="422"/>
    </location>
</feature>
<dbReference type="InterPro" id="IPR010448">
    <property type="entry name" value="Torsin"/>
</dbReference>
<name>A0A9J7LI37_BRAFL</name>
<dbReference type="Proteomes" id="UP000001554">
    <property type="component" value="Chromosome 8"/>
</dbReference>